<dbReference type="InterPro" id="IPR013766">
    <property type="entry name" value="Thioredoxin_domain"/>
</dbReference>
<evidence type="ECO:0000256" key="2">
    <source>
        <dbReference type="ARBA" id="ARBA00022748"/>
    </source>
</evidence>
<dbReference type="EMBL" id="CP106679">
    <property type="protein sequence ID" value="UXP33401.1"/>
    <property type="molecule type" value="Genomic_DNA"/>
</dbReference>
<keyword evidence="8" id="KW-1185">Reference proteome</keyword>
<gene>
    <name evidence="7" type="ORF">N6H18_05475</name>
</gene>
<dbReference type="InterPro" id="IPR013740">
    <property type="entry name" value="Redoxin"/>
</dbReference>
<sequence>MKKTLIAVALFFSVQAYAQDKPAPEYLKGSVFPDSVRALSLTALDGSEVFFGEILAAHTGQKVVLDIWATWCKDCIVSLPELQQLMKDGKKNDIHFVLLSVDREEIKWREGIKKYKIKGEHFFINEGWDNALSNYIDLDWVPRYLIIDEDGKITVPKVVKVDDPTLKDNF</sequence>
<reference evidence="7" key="1">
    <citation type="submission" date="2022-09" db="EMBL/GenBank/DDBJ databases">
        <title>Comparative genomics and taxonomic characterization of three novel marine species of genus Reichenbachiella exhibiting antioxidant and polysaccharide degradation activities.</title>
        <authorList>
            <person name="Muhammad N."/>
            <person name="Lee Y.-J."/>
            <person name="Ko J."/>
            <person name="Kim S.-G."/>
        </authorList>
    </citation>
    <scope>NUCLEOTIDE SEQUENCE</scope>
    <source>
        <strain evidence="7">BKB1-1</strain>
    </source>
</reference>
<dbReference type="Gene3D" id="3.40.30.10">
    <property type="entry name" value="Glutaredoxin"/>
    <property type="match status" value="1"/>
</dbReference>
<dbReference type="PANTHER" id="PTHR42852:SF6">
    <property type="entry name" value="THIOL:DISULFIDE INTERCHANGE PROTEIN DSBE"/>
    <property type="match status" value="1"/>
</dbReference>
<feature type="signal peptide" evidence="5">
    <location>
        <begin position="1"/>
        <end position="18"/>
    </location>
</feature>
<keyword evidence="2" id="KW-0201">Cytochrome c-type biogenesis</keyword>
<organism evidence="7 8">
    <name type="scientific">Reichenbachiella agarivorans</name>
    <dbReference type="NCBI Taxonomy" id="2979464"/>
    <lineage>
        <taxon>Bacteria</taxon>
        <taxon>Pseudomonadati</taxon>
        <taxon>Bacteroidota</taxon>
        <taxon>Cytophagia</taxon>
        <taxon>Cytophagales</taxon>
        <taxon>Reichenbachiellaceae</taxon>
        <taxon>Reichenbachiella</taxon>
    </lineage>
</organism>
<protein>
    <submittedName>
        <fullName evidence="7">TlpA family protein disulfide reductase</fullName>
    </submittedName>
</protein>
<keyword evidence="5" id="KW-0732">Signal</keyword>
<dbReference type="CDD" id="cd02966">
    <property type="entry name" value="TlpA_like_family"/>
    <property type="match status" value="1"/>
</dbReference>
<dbReference type="RefSeq" id="WP_262310830.1">
    <property type="nucleotide sequence ID" value="NZ_CP106679.1"/>
</dbReference>
<evidence type="ECO:0000259" key="6">
    <source>
        <dbReference type="PROSITE" id="PS51352"/>
    </source>
</evidence>
<keyword evidence="4" id="KW-0676">Redox-active center</keyword>
<evidence type="ECO:0000313" key="8">
    <source>
        <dbReference type="Proteomes" id="UP001065174"/>
    </source>
</evidence>
<dbReference type="InterPro" id="IPR050553">
    <property type="entry name" value="Thioredoxin_ResA/DsbE_sf"/>
</dbReference>
<keyword evidence="3" id="KW-1015">Disulfide bond</keyword>
<dbReference type="PANTHER" id="PTHR42852">
    <property type="entry name" value="THIOL:DISULFIDE INTERCHANGE PROTEIN DSBE"/>
    <property type="match status" value="1"/>
</dbReference>
<evidence type="ECO:0000313" key="7">
    <source>
        <dbReference type="EMBL" id="UXP33401.1"/>
    </source>
</evidence>
<evidence type="ECO:0000256" key="4">
    <source>
        <dbReference type="ARBA" id="ARBA00023284"/>
    </source>
</evidence>
<evidence type="ECO:0000256" key="5">
    <source>
        <dbReference type="SAM" id="SignalP"/>
    </source>
</evidence>
<dbReference type="SUPFAM" id="SSF52833">
    <property type="entry name" value="Thioredoxin-like"/>
    <property type="match status" value="1"/>
</dbReference>
<evidence type="ECO:0000256" key="3">
    <source>
        <dbReference type="ARBA" id="ARBA00023157"/>
    </source>
</evidence>
<feature type="chain" id="PRO_5047076399" evidence="5">
    <location>
        <begin position="19"/>
        <end position="170"/>
    </location>
</feature>
<dbReference type="Proteomes" id="UP001065174">
    <property type="component" value="Chromosome"/>
</dbReference>
<name>A0ABY6CS97_9BACT</name>
<dbReference type="Pfam" id="PF08534">
    <property type="entry name" value="Redoxin"/>
    <property type="match status" value="1"/>
</dbReference>
<proteinExistence type="predicted"/>
<dbReference type="InterPro" id="IPR036249">
    <property type="entry name" value="Thioredoxin-like_sf"/>
</dbReference>
<feature type="domain" description="Thioredoxin" evidence="6">
    <location>
        <begin position="30"/>
        <end position="167"/>
    </location>
</feature>
<evidence type="ECO:0000256" key="1">
    <source>
        <dbReference type="ARBA" id="ARBA00004196"/>
    </source>
</evidence>
<accession>A0ABY6CS97</accession>
<comment type="subcellular location">
    <subcellularLocation>
        <location evidence="1">Cell envelope</location>
    </subcellularLocation>
</comment>
<dbReference type="PROSITE" id="PS51352">
    <property type="entry name" value="THIOREDOXIN_2"/>
    <property type="match status" value="1"/>
</dbReference>